<dbReference type="Proteomes" id="UP001066276">
    <property type="component" value="Chromosome 6"/>
</dbReference>
<evidence type="ECO:0000313" key="2">
    <source>
        <dbReference type="Proteomes" id="UP001066276"/>
    </source>
</evidence>
<comment type="caution">
    <text evidence="1">The sequence shown here is derived from an EMBL/GenBank/DDBJ whole genome shotgun (WGS) entry which is preliminary data.</text>
</comment>
<evidence type="ECO:0000313" key="1">
    <source>
        <dbReference type="EMBL" id="KAJ1135489.1"/>
    </source>
</evidence>
<evidence type="ECO:0008006" key="3">
    <source>
        <dbReference type="Google" id="ProtNLM"/>
    </source>
</evidence>
<reference evidence="1" key="1">
    <citation type="journal article" date="2022" name="bioRxiv">
        <title>Sequencing and chromosome-scale assembly of the giantPleurodeles waltlgenome.</title>
        <authorList>
            <person name="Brown T."/>
            <person name="Elewa A."/>
            <person name="Iarovenko S."/>
            <person name="Subramanian E."/>
            <person name="Araus A.J."/>
            <person name="Petzold A."/>
            <person name="Susuki M."/>
            <person name="Suzuki K.-i.T."/>
            <person name="Hayashi T."/>
            <person name="Toyoda A."/>
            <person name="Oliveira C."/>
            <person name="Osipova E."/>
            <person name="Leigh N.D."/>
            <person name="Simon A."/>
            <person name="Yun M.H."/>
        </authorList>
    </citation>
    <scope>NUCLEOTIDE SEQUENCE</scope>
    <source>
        <strain evidence="1">20211129_DDA</strain>
        <tissue evidence="1">Liver</tissue>
    </source>
</reference>
<sequence length="86" mass="9391">MPSRLLSRLYHIPYHICVSHCLSRHASTRTCADSATGGEHALQLGESAGAPAQFVTNLWLRQACQSPREVPLGPLRHTNTSTGRGR</sequence>
<protein>
    <recommendedName>
        <fullName evidence="3">Secreted protein</fullName>
    </recommendedName>
</protein>
<keyword evidence="2" id="KW-1185">Reference proteome</keyword>
<proteinExistence type="predicted"/>
<gene>
    <name evidence="1" type="ORF">NDU88_001928</name>
</gene>
<organism evidence="1 2">
    <name type="scientific">Pleurodeles waltl</name>
    <name type="common">Iberian ribbed newt</name>
    <dbReference type="NCBI Taxonomy" id="8319"/>
    <lineage>
        <taxon>Eukaryota</taxon>
        <taxon>Metazoa</taxon>
        <taxon>Chordata</taxon>
        <taxon>Craniata</taxon>
        <taxon>Vertebrata</taxon>
        <taxon>Euteleostomi</taxon>
        <taxon>Amphibia</taxon>
        <taxon>Batrachia</taxon>
        <taxon>Caudata</taxon>
        <taxon>Salamandroidea</taxon>
        <taxon>Salamandridae</taxon>
        <taxon>Pleurodelinae</taxon>
        <taxon>Pleurodeles</taxon>
    </lineage>
</organism>
<name>A0AAV7Q7C3_PLEWA</name>
<accession>A0AAV7Q7C3</accession>
<dbReference type="EMBL" id="JANPWB010000010">
    <property type="protein sequence ID" value="KAJ1135489.1"/>
    <property type="molecule type" value="Genomic_DNA"/>
</dbReference>
<dbReference type="AlphaFoldDB" id="A0AAV7Q7C3"/>